<dbReference type="HOGENOM" id="CLU_068384_0_0_2"/>
<dbReference type="PANTHER" id="PTHR43471">
    <property type="entry name" value="ABC TRANSPORTER PERMEASE"/>
    <property type="match status" value="1"/>
</dbReference>
<dbReference type="GeneID" id="14309213"/>
<feature type="transmembrane region" description="Helical" evidence="1">
    <location>
        <begin position="128"/>
        <end position="155"/>
    </location>
</feature>
<dbReference type="InParanoid" id="L0HES9"/>
<sequence length="371" mass="40105" precursor="true">MAQGRLATVAKKELFDHLKSRKFLLIFGILLVIAIVGMIGGITEYNKALDSYNKHQSTIDSPLSSYIAQKPSILSVFASVATYLVFVGAILGIAMGFDLVSKEKESKSLKILLSHPVYRDEVINGKALGGIAALAGALFVVLFIALATLLIYGIVPDGSELVLIGIFAAVSFLLIFSYFAIALFMSTAMDESGPALIYTIIVFILLSVLVPTLANDTVMENVVGSQPELPQELLDQMQRPAATNVTDGSFGVVLDSIPNAGSNRAWDEYNERVQAYWEKRQMVRDTCALFSPTMDYQAVTSALTSTTTMTPDILLSTRSGVATSFTVASVGNGPAVEDIFGKILANIVALLLFPAVFFGLAYLRFMRLDVR</sequence>
<dbReference type="EMBL" id="CP003167">
    <property type="protein sequence ID" value="AGB01609.1"/>
    <property type="molecule type" value="Genomic_DNA"/>
</dbReference>
<dbReference type="STRING" id="593750.Metfor_0540"/>
<keyword evidence="1" id="KW-0812">Transmembrane</keyword>
<dbReference type="PANTHER" id="PTHR43471:SF13">
    <property type="entry name" value="ABC-2 TYPE TRANSPORT SYSTEM PERMEASE PROTEIN"/>
    <property type="match status" value="1"/>
</dbReference>
<dbReference type="KEGG" id="mfo:Metfor_0540"/>
<name>L0HES9_METFS</name>
<feature type="transmembrane region" description="Helical" evidence="1">
    <location>
        <begin position="161"/>
        <end position="184"/>
    </location>
</feature>
<dbReference type="GO" id="GO:0140359">
    <property type="term" value="F:ABC-type transporter activity"/>
    <property type="evidence" value="ECO:0007669"/>
    <property type="project" value="InterPro"/>
</dbReference>
<reference evidence="2 3" key="2">
    <citation type="journal article" date="2014" name="Genome Announc.">
        <title>Complete Genome Sequence of Methanoregula formicica SMSPT, a Mesophilic Hydrogenotrophic Methanogen Isolated from a Methanogenic Upflow Anaerobic Sludge Blanket Reactor.</title>
        <authorList>
            <person name="Yamamoto K."/>
            <person name="Tamaki H."/>
            <person name="Cadillo-Quiroz H."/>
            <person name="Imachi H."/>
            <person name="Kyrpides N."/>
            <person name="Woyke T."/>
            <person name="Goodwin L."/>
            <person name="Zinder S.H."/>
            <person name="Kamagata Y."/>
            <person name="Liu W.T."/>
        </authorList>
    </citation>
    <scope>NUCLEOTIDE SEQUENCE [LARGE SCALE GENOMIC DNA]</scope>
    <source>
        <strain evidence="3">DSM 22288 / NBRC 105244 / SMSP</strain>
    </source>
</reference>
<feature type="transmembrane region" description="Helical" evidence="1">
    <location>
        <begin position="23"/>
        <end position="42"/>
    </location>
</feature>
<protein>
    <submittedName>
        <fullName evidence="2">ABC-type transport system involved in multi-copper enzyme maturation, permease component</fullName>
    </submittedName>
</protein>
<dbReference type="GO" id="GO:0005886">
    <property type="term" value="C:plasma membrane"/>
    <property type="evidence" value="ECO:0007669"/>
    <property type="project" value="UniProtKB-SubCell"/>
</dbReference>
<dbReference type="OrthoDB" id="86287at2157"/>
<evidence type="ECO:0000313" key="3">
    <source>
        <dbReference type="Proteomes" id="UP000010824"/>
    </source>
</evidence>
<organism evidence="2 3">
    <name type="scientific">Methanoregula formicica (strain DSM 22288 / NBRC 105244 / SMSP)</name>
    <dbReference type="NCBI Taxonomy" id="593750"/>
    <lineage>
        <taxon>Archaea</taxon>
        <taxon>Methanobacteriati</taxon>
        <taxon>Methanobacteriota</taxon>
        <taxon>Stenosarchaea group</taxon>
        <taxon>Methanomicrobia</taxon>
        <taxon>Methanomicrobiales</taxon>
        <taxon>Methanoregulaceae</taxon>
        <taxon>Methanoregula</taxon>
    </lineage>
</organism>
<dbReference type="Pfam" id="PF12679">
    <property type="entry name" value="ABC2_membrane_2"/>
    <property type="match status" value="1"/>
</dbReference>
<evidence type="ECO:0000313" key="2">
    <source>
        <dbReference type="EMBL" id="AGB01609.1"/>
    </source>
</evidence>
<gene>
    <name evidence="2" type="ordered locus">Metfor_0540</name>
</gene>
<dbReference type="RefSeq" id="WP_015284573.1">
    <property type="nucleotide sequence ID" value="NC_019943.1"/>
</dbReference>
<feature type="transmembrane region" description="Helical" evidence="1">
    <location>
        <begin position="343"/>
        <end position="363"/>
    </location>
</feature>
<keyword evidence="1" id="KW-1133">Transmembrane helix</keyword>
<dbReference type="Proteomes" id="UP000010824">
    <property type="component" value="Chromosome"/>
</dbReference>
<keyword evidence="3" id="KW-1185">Reference proteome</keyword>
<feature type="transmembrane region" description="Helical" evidence="1">
    <location>
        <begin position="73"/>
        <end position="100"/>
    </location>
</feature>
<keyword evidence="1" id="KW-0472">Membrane</keyword>
<accession>L0HES9</accession>
<evidence type="ECO:0000256" key="1">
    <source>
        <dbReference type="SAM" id="Phobius"/>
    </source>
</evidence>
<feature type="transmembrane region" description="Helical" evidence="1">
    <location>
        <begin position="196"/>
        <end position="214"/>
    </location>
</feature>
<reference evidence="3" key="1">
    <citation type="submission" date="2011-12" db="EMBL/GenBank/DDBJ databases">
        <title>Complete sequence of Methanoregula formicicum SMSP.</title>
        <authorList>
            <person name="Lucas S."/>
            <person name="Han J."/>
            <person name="Lapidus A."/>
            <person name="Cheng J.-F."/>
            <person name="Goodwin L."/>
            <person name="Pitluck S."/>
            <person name="Peters L."/>
            <person name="Ovchinnikova G."/>
            <person name="Teshima H."/>
            <person name="Detter J.C."/>
            <person name="Han C."/>
            <person name="Tapia R."/>
            <person name="Land M."/>
            <person name="Hauser L."/>
            <person name="Kyrpides N."/>
            <person name="Ivanova N."/>
            <person name="Pagani I."/>
            <person name="Imachi H."/>
            <person name="Tamaki H."/>
            <person name="Sekiguchi Y."/>
            <person name="Kamagata Y."/>
            <person name="Cadillo-Quiroz H."/>
            <person name="Zinder S."/>
            <person name="Liu W.-T."/>
            <person name="Woyke T."/>
        </authorList>
    </citation>
    <scope>NUCLEOTIDE SEQUENCE [LARGE SCALE GENOMIC DNA]</scope>
    <source>
        <strain evidence="3">DSM 22288 / NBRC 105244 / SMSP</strain>
    </source>
</reference>
<proteinExistence type="predicted"/>
<dbReference type="AlphaFoldDB" id="L0HES9"/>
<dbReference type="eggNOG" id="arCOG02436">
    <property type="taxonomic scope" value="Archaea"/>
</dbReference>